<proteinExistence type="predicted"/>
<dbReference type="NCBIfam" id="TIGR02122">
    <property type="entry name" value="TRAP_TAXI"/>
    <property type="match status" value="1"/>
</dbReference>
<evidence type="ECO:0000313" key="1">
    <source>
        <dbReference type="EMBL" id="MFC6673445.1"/>
    </source>
</evidence>
<dbReference type="EMBL" id="JBHSWE010000001">
    <property type="protein sequence ID" value="MFC6673445.1"/>
    <property type="molecule type" value="Genomic_DNA"/>
</dbReference>
<evidence type="ECO:0000313" key="2">
    <source>
        <dbReference type="Proteomes" id="UP001596422"/>
    </source>
</evidence>
<dbReference type="Proteomes" id="UP001596422">
    <property type="component" value="Unassembled WGS sequence"/>
</dbReference>
<keyword evidence="2" id="KW-1185">Reference proteome</keyword>
<comment type="caution">
    <text evidence="1">The sequence shown here is derived from an EMBL/GenBank/DDBJ whole genome shotgun (WGS) entry which is preliminary data.</text>
</comment>
<gene>
    <name evidence="1" type="ORF">ACFQDL_27630</name>
</gene>
<dbReference type="Pfam" id="PF16868">
    <property type="entry name" value="NMT1_3"/>
    <property type="match status" value="1"/>
</dbReference>
<sequence length="334" mass="35908">MKKIIAVIGTLCTLHLTPTSAETLRLDAGGASSVTGILPQAIAQYTAREDINLEVILGQTLTKSIMKVGANRLDASLVPPPAFSAMRNGTGPYAEQAEAARKLAGEVRALTGLPGSTYHAIAWADSGIEDWDDVRGKRVFVGPPAGAANMQIIGMIEVASGLKPESDYEAIRAPWNIAIQGFQDGQYDVLVTSAPIGQQSINELSLQREIRILGIPKSVTGTDQWREYKDKAYMTSSVIPANTYAGQVNGDQNILTGSNIMYLAVNRNMADDVAYRFTKAYWQNIDAIKASNALLGDTNTADPFAGVNAPLHPGAVKYYREAGIEIPQQLLTDR</sequence>
<dbReference type="InterPro" id="IPR011852">
    <property type="entry name" value="TRAP_TAXI"/>
</dbReference>
<name>A0ABW2A7B8_9GAMM</name>
<organism evidence="1 2">
    <name type="scientific">Marinobacterium aestuariivivens</name>
    <dbReference type="NCBI Taxonomy" id="1698799"/>
    <lineage>
        <taxon>Bacteria</taxon>
        <taxon>Pseudomonadati</taxon>
        <taxon>Pseudomonadota</taxon>
        <taxon>Gammaproteobacteria</taxon>
        <taxon>Oceanospirillales</taxon>
        <taxon>Oceanospirillaceae</taxon>
        <taxon>Marinobacterium</taxon>
    </lineage>
</organism>
<protein>
    <submittedName>
        <fullName evidence="1">TAXI family TRAP transporter solute-binding subunit</fullName>
    </submittedName>
</protein>
<reference evidence="2" key="1">
    <citation type="journal article" date="2019" name="Int. J. Syst. Evol. Microbiol.">
        <title>The Global Catalogue of Microorganisms (GCM) 10K type strain sequencing project: providing services to taxonomists for standard genome sequencing and annotation.</title>
        <authorList>
            <consortium name="The Broad Institute Genomics Platform"/>
            <consortium name="The Broad Institute Genome Sequencing Center for Infectious Disease"/>
            <person name="Wu L."/>
            <person name="Ma J."/>
        </authorList>
    </citation>
    <scope>NUCLEOTIDE SEQUENCE [LARGE SCALE GENOMIC DNA]</scope>
    <source>
        <strain evidence="2">NBRC 111756</strain>
    </source>
</reference>
<dbReference type="PANTHER" id="PTHR42941:SF1">
    <property type="entry name" value="SLL1037 PROTEIN"/>
    <property type="match status" value="1"/>
</dbReference>
<dbReference type="SUPFAM" id="SSF53850">
    <property type="entry name" value="Periplasmic binding protein-like II"/>
    <property type="match status" value="1"/>
</dbReference>
<dbReference type="PANTHER" id="PTHR42941">
    <property type="entry name" value="SLL1037 PROTEIN"/>
    <property type="match status" value="1"/>
</dbReference>
<dbReference type="Gene3D" id="3.40.190.10">
    <property type="entry name" value="Periplasmic binding protein-like II"/>
    <property type="match status" value="2"/>
</dbReference>
<accession>A0ABW2A7B8</accession>
<dbReference type="RefSeq" id="WP_379911830.1">
    <property type="nucleotide sequence ID" value="NZ_JBHSWE010000001.1"/>
</dbReference>